<dbReference type="InterPro" id="IPR036188">
    <property type="entry name" value="FAD/NAD-bd_sf"/>
</dbReference>
<accession>D2V0K3</accession>
<proteinExistence type="predicted"/>
<name>D2V0K3_NAEGR</name>
<dbReference type="Proteomes" id="UP000006671">
    <property type="component" value="Unassembled WGS sequence"/>
</dbReference>
<dbReference type="GeneID" id="8855422"/>
<evidence type="ECO:0000313" key="1">
    <source>
        <dbReference type="EMBL" id="EFC49736.1"/>
    </source>
</evidence>
<organism evidence="2">
    <name type="scientific">Naegleria gruberi</name>
    <name type="common">Amoeba</name>
    <dbReference type="NCBI Taxonomy" id="5762"/>
    <lineage>
        <taxon>Eukaryota</taxon>
        <taxon>Discoba</taxon>
        <taxon>Heterolobosea</taxon>
        <taxon>Tetramitia</taxon>
        <taxon>Eutetramitia</taxon>
        <taxon>Vahlkampfiidae</taxon>
        <taxon>Naegleria</taxon>
    </lineage>
</organism>
<dbReference type="Gene3D" id="3.50.50.60">
    <property type="entry name" value="FAD/NAD(P)-binding domain"/>
    <property type="match status" value="1"/>
</dbReference>
<sequence>MDLKNTTPPCLYSCQKSYLLKLLNDKLQKLSNINLINDNIRNINENGNRISLSTKKSITKRHVDLLVAAEDDISQSQSVKYLQTKLGNELILKSRNYECDTIILPSPSDIDYENRLFEWWNNSSRLAIIPLSNQQLGIHSIQYIPKHSALGMERNSTNSLHFVNKIHTNLRDNGVDSVIDIIRQYVYSRNRIHTIAHSQISYDHELKNLFIPFNINNNNTSNINKNNTSNTSSNNNTGNNNSANGNIVAIGGVAHSVDPTLFQRGNVAIHDAIQLCIQLNEHGLTNQALQLYEQDSKLSFERINKYSEGMARIGFKKRVNKVTILFKFIFEKLNIMRFKRIVSKVNE</sequence>
<evidence type="ECO:0000313" key="2">
    <source>
        <dbReference type="Proteomes" id="UP000006671"/>
    </source>
</evidence>
<dbReference type="OrthoDB" id="10316279at2759"/>
<dbReference type="InParanoid" id="D2V0K3"/>
<dbReference type="RefSeq" id="XP_002682480.1">
    <property type="nucleotide sequence ID" value="XM_002682434.1"/>
</dbReference>
<reference evidence="1 2" key="1">
    <citation type="journal article" date="2010" name="Cell">
        <title>The genome of Naegleria gruberi illuminates early eukaryotic versatility.</title>
        <authorList>
            <person name="Fritz-Laylin L.K."/>
            <person name="Prochnik S.E."/>
            <person name="Ginger M.L."/>
            <person name="Dacks J.B."/>
            <person name="Carpenter M.L."/>
            <person name="Field M.C."/>
            <person name="Kuo A."/>
            <person name="Paredez A."/>
            <person name="Chapman J."/>
            <person name="Pham J."/>
            <person name="Shu S."/>
            <person name="Neupane R."/>
            <person name="Cipriano M."/>
            <person name="Mancuso J."/>
            <person name="Tu H."/>
            <person name="Salamov A."/>
            <person name="Lindquist E."/>
            <person name="Shapiro H."/>
            <person name="Lucas S."/>
            <person name="Grigoriev I.V."/>
            <person name="Cande W.Z."/>
            <person name="Fulton C."/>
            <person name="Rokhsar D.S."/>
            <person name="Dawson S.C."/>
        </authorList>
    </citation>
    <scope>NUCLEOTIDE SEQUENCE [LARGE SCALE GENOMIC DNA]</scope>
    <source>
        <strain evidence="1 2">NEG-M</strain>
    </source>
</reference>
<dbReference type="AlphaFoldDB" id="D2V0K3"/>
<gene>
    <name evidence="1" type="ORF">NAEGRDRAFT_62324</name>
</gene>
<protein>
    <submittedName>
        <fullName evidence="1">Predicted protein</fullName>
    </submittedName>
</protein>
<dbReference type="VEuPathDB" id="AmoebaDB:NAEGRDRAFT_62324"/>
<dbReference type="KEGG" id="ngr:NAEGRDRAFT_62324"/>
<keyword evidence="2" id="KW-1185">Reference proteome</keyword>
<dbReference type="SUPFAM" id="SSF51905">
    <property type="entry name" value="FAD/NAD(P)-binding domain"/>
    <property type="match status" value="1"/>
</dbReference>
<dbReference type="EMBL" id="GG738847">
    <property type="protein sequence ID" value="EFC49736.1"/>
    <property type="molecule type" value="Genomic_DNA"/>
</dbReference>
<dbReference type="OMA" id="EWWNNSS"/>